<evidence type="ECO:0008006" key="4">
    <source>
        <dbReference type="Google" id="ProtNLM"/>
    </source>
</evidence>
<protein>
    <recommendedName>
        <fullName evidence="4">Secreted protein</fullName>
    </recommendedName>
</protein>
<gene>
    <name evidence="2" type="ORF">M6B38_217175</name>
</gene>
<comment type="caution">
    <text evidence="2">The sequence shown here is derived from an EMBL/GenBank/DDBJ whole genome shotgun (WGS) entry which is preliminary data.</text>
</comment>
<evidence type="ECO:0000256" key="1">
    <source>
        <dbReference type="SAM" id="SignalP"/>
    </source>
</evidence>
<feature type="signal peptide" evidence="1">
    <location>
        <begin position="1"/>
        <end position="22"/>
    </location>
</feature>
<sequence length="89" mass="10012">MNLVFCACVVCVLVRFMVGTRGGVYVRDWCCSCPDCDWHCSCLVMGWVSMGGLDVACQLSRSRCELISFKLECVFRRPELSSDFLSVII</sequence>
<keyword evidence="1" id="KW-0732">Signal</keyword>
<keyword evidence="3" id="KW-1185">Reference proteome</keyword>
<evidence type="ECO:0000313" key="2">
    <source>
        <dbReference type="EMBL" id="KAJ6797427.1"/>
    </source>
</evidence>
<evidence type="ECO:0000313" key="3">
    <source>
        <dbReference type="Proteomes" id="UP001140949"/>
    </source>
</evidence>
<proteinExistence type="predicted"/>
<organism evidence="2 3">
    <name type="scientific">Iris pallida</name>
    <name type="common">Sweet iris</name>
    <dbReference type="NCBI Taxonomy" id="29817"/>
    <lineage>
        <taxon>Eukaryota</taxon>
        <taxon>Viridiplantae</taxon>
        <taxon>Streptophyta</taxon>
        <taxon>Embryophyta</taxon>
        <taxon>Tracheophyta</taxon>
        <taxon>Spermatophyta</taxon>
        <taxon>Magnoliopsida</taxon>
        <taxon>Liliopsida</taxon>
        <taxon>Asparagales</taxon>
        <taxon>Iridaceae</taxon>
        <taxon>Iridoideae</taxon>
        <taxon>Irideae</taxon>
        <taxon>Iris</taxon>
    </lineage>
</organism>
<dbReference type="AlphaFoldDB" id="A0AAX6DZY8"/>
<accession>A0AAX6DZY8</accession>
<dbReference type="Proteomes" id="UP001140949">
    <property type="component" value="Unassembled WGS sequence"/>
</dbReference>
<reference evidence="2" key="2">
    <citation type="submission" date="2023-04" db="EMBL/GenBank/DDBJ databases">
        <authorList>
            <person name="Bruccoleri R.E."/>
            <person name="Oakeley E.J."/>
            <person name="Faust A.-M."/>
            <person name="Dessus-Babus S."/>
            <person name="Altorfer M."/>
            <person name="Burckhardt D."/>
            <person name="Oertli M."/>
            <person name="Naumann U."/>
            <person name="Petersen F."/>
            <person name="Wong J."/>
        </authorList>
    </citation>
    <scope>NUCLEOTIDE SEQUENCE</scope>
    <source>
        <strain evidence="2">GSM-AAB239-AS_SAM_17_03QT</strain>
        <tissue evidence="2">Leaf</tissue>
    </source>
</reference>
<reference evidence="2" key="1">
    <citation type="journal article" date="2023" name="GigaByte">
        <title>Genome assembly of the bearded iris, Iris pallida Lam.</title>
        <authorList>
            <person name="Bruccoleri R.E."/>
            <person name="Oakeley E.J."/>
            <person name="Faust A.M.E."/>
            <person name="Altorfer M."/>
            <person name="Dessus-Babus S."/>
            <person name="Burckhardt D."/>
            <person name="Oertli M."/>
            <person name="Naumann U."/>
            <person name="Petersen F."/>
            <person name="Wong J."/>
        </authorList>
    </citation>
    <scope>NUCLEOTIDE SEQUENCE</scope>
    <source>
        <strain evidence="2">GSM-AAB239-AS_SAM_17_03QT</strain>
    </source>
</reference>
<feature type="chain" id="PRO_5044005264" description="Secreted protein" evidence="1">
    <location>
        <begin position="23"/>
        <end position="89"/>
    </location>
</feature>
<dbReference type="EMBL" id="JANAVB010040819">
    <property type="protein sequence ID" value="KAJ6797427.1"/>
    <property type="molecule type" value="Genomic_DNA"/>
</dbReference>
<name>A0AAX6DZY8_IRIPA</name>